<keyword evidence="1" id="KW-0472">Membrane</keyword>
<sequence>AHGALAAAIGSAVLSFALKMLWPELPFIDRVGLVFLLCLGLGILVTLMEKSGVQDNAVDLEDIDFSTSRNFNLSALGVVLILTALYATWW</sequence>
<feature type="transmembrane region" description="Helical" evidence="1">
    <location>
        <begin position="27"/>
        <end position="49"/>
    </location>
</feature>
<proteinExistence type="predicted"/>
<keyword evidence="1" id="KW-0812">Transmembrane</keyword>
<evidence type="ECO:0000313" key="2">
    <source>
        <dbReference type="EMBL" id="VAV92829.1"/>
    </source>
</evidence>
<dbReference type="InterPro" id="IPR038377">
    <property type="entry name" value="Na/Glc_symporter_sf"/>
</dbReference>
<gene>
    <name evidence="2" type="ORF">MNBD_ALPHA02-618</name>
</gene>
<dbReference type="AlphaFoldDB" id="A0A3B0RLL3"/>
<protein>
    <submittedName>
        <fullName evidence="2">Predicted sodium-dependent galactose transporter</fullName>
    </submittedName>
</protein>
<keyword evidence="1" id="KW-1133">Transmembrane helix</keyword>
<name>A0A3B0RLL3_9ZZZZ</name>
<dbReference type="EMBL" id="UOED01000079">
    <property type="protein sequence ID" value="VAV92829.1"/>
    <property type="molecule type" value="Genomic_DNA"/>
</dbReference>
<feature type="transmembrane region" description="Helical" evidence="1">
    <location>
        <begin position="70"/>
        <end position="89"/>
    </location>
</feature>
<feature type="non-terminal residue" evidence="2">
    <location>
        <position position="1"/>
    </location>
</feature>
<evidence type="ECO:0000256" key="1">
    <source>
        <dbReference type="SAM" id="Phobius"/>
    </source>
</evidence>
<dbReference type="Gene3D" id="1.20.1730.10">
    <property type="entry name" value="Sodium/glucose cotransporter"/>
    <property type="match status" value="1"/>
</dbReference>
<organism evidence="2">
    <name type="scientific">hydrothermal vent metagenome</name>
    <dbReference type="NCBI Taxonomy" id="652676"/>
    <lineage>
        <taxon>unclassified sequences</taxon>
        <taxon>metagenomes</taxon>
        <taxon>ecological metagenomes</taxon>
    </lineage>
</organism>
<accession>A0A3B0RLL3</accession>
<reference evidence="2" key="1">
    <citation type="submission" date="2018-06" db="EMBL/GenBank/DDBJ databases">
        <authorList>
            <person name="Zhirakovskaya E."/>
        </authorList>
    </citation>
    <scope>NUCLEOTIDE SEQUENCE</scope>
</reference>